<dbReference type="AlphaFoldDB" id="B8HQ79"/>
<dbReference type="KEGG" id="cyn:Cyan7425_5183"/>
<dbReference type="Pfam" id="PF00535">
    <property type="entry name" value="Glycos_transf_2"/>
    <property type="match status" value="1"/>
</dbReference>
<proteinExistence type="predicted"/>
<dbReference type="InterPro" id="IPR050834">
    <property type="entry name" value="Glycosyltransf_2"/>
</dbReference>
<dbReference type="OrthoDB" id="549701at2"/>
<reference evidence="2" key="1">
    <citation type="submission" date="2009-01" db="EMBL/GenBank/DDBJ databases">
        <title>Complete sequence of chromosome Cyanothece sp. PCC 7425.</title>
        <authorList>
            <consortium name="US DOE Joint Genome Institute"/>
            <person name="Lucas S."/>
            <person name="Copeland A."/>
            <person name="Lapidus A."/>
            <person name="Glavina del Rio T."/>
            <person name="Dalin E."/>
            <person name="Tice H."/>
            <person name="Bruce D."/>
            <person name="Goodwin L."/>
            <person name="Pitluck S."/>
            <person name="Sims D."/>
            <person name="Meineke L."/>
            <person name="Brettin T."/>
            <person name="Detter J.C."/>
            <person name="Han C."/>
            <person name="Larimer F."/>
            <person name="Land M."/>
            <person name="Hauser L."/>
            <person name="Kyrpides N."/>
            <person name="Ovchinnikova G."/>
            <person name="Liberton M."/>
            <person name="Stoeckel J."/>
            <person name="Banerjee A."/>
            <person name="Singh A."/>
            <person name="Page L."/>
            <person name="Sato H."/>
            <person name="Zhao L."/>
            <person name="Sherman L."/>
            <person name="Pakrasi H."/>
            <person name="Richardson P."/>
        </authorList>
    </citation>
    <scope>NUCLEOTIDE SEQUENCE</scope>
    <source>
        <strain evidence="2">PCC 7425</strain>
    </source>
</reference>
<feature type="domain" description="Glycosyltransferase 2-like" evidence="1">
    <location>
        <begin position="8"/>
        <end position="120"/>
    </location>
</feature>
<dbReference type="HOGENOM" id="CLU_025996_16_0_3"/>
<dbReference type="eggNOG" id="COG0463">
    <property type="taxonomic scope" value="Bacteria"/>
</dbReference>
<accession>B8HQ79</accession>
<dbReference type="InterPro" id="IPR001173">
    <property type="entry name" value="Glyco_trans_2-like"/>
</dbReference>
<evidence type="ECO:0000313" key="2">
    <source>
        <dbReference type="EMBL" id="ACL47476.1"/>
    </source>
</evidence>
<dbReference type="PANTHER" id="PTHR43685:SF2">
    <property type="entry name" value="GLYCOSYLTRANSFERASE 2-LIKE DOMAIN-CONTAINING PROTEIN"/>
    <property type="match status" value="1"/>
</dbReference>
<dbReference type="SUPFAM" id="SSF53448">
    <property type="entry name" value="Nucleotide-diphospho-sugar transferases"/>
    <property type="match status" value="1"/>
</dbReference>
<dbReference type="PANTHER" id="PTHR43685">
    <property type="entry name" value="GLYCOSYLTRANSFERASE"/>
    <property type="match status" value="1"/>
</dbReference>
<dbReference type="GO" id="GO:0016740">
    <property type="term" value="F:transferase activity"/>
    <property type="evidence" value="ECO:0007669"/>
    <property type="project" value="UniProtKB-KW"/>
</dbReference>
<dbReference type="CAZy" id="GT2">
    <property type="family name" value="Glycosyltransferase Family 2"/>
</dbReference>
<dbReference type="EMBL" id="CP001344">
    <property type="protein sequence ID" value="ACL47476.1"/>
    <property type="molecule type" value="Genomic_DNA"/>
</dbReference>
<keyword evidence="2" id="KW-0808">Transferase</keyword>
<protein>
    <submittedName>
        <fullName evidence="2">Glycosyl transferase family 2</fullName>
    </submittedName>
</protein>
<dbReference type="STRING" id="395961.Cyan7425_5183"/>
<organism evidence="2">
    <name type="scientific">Cyanothece sp. (strain PCC 7425 / ATCC 29141)</name>
    <dbReference type="NCBI Taxonomy" id="395961"/>
    <lineage>
        <taxon>Bacteria</taxon>
        <taxon>Bacillati</taxon>
        <taxon>Cyanobacteriota</taxon>
        <taxon>Cyanophyceae</taxon>
        <taxon>Gomontiellales</taxon>
        <taxon>Cyanothecaceae</taxon>
        <taxon>Cyanothece</taxon>
    </lineage>
</organism>
<sequence>MNPLPRVSIGLPVYNGERYLKTALDSLLGQTFTDFELIISDNGSRDRTAEICQDYAKHDRRIRYYRHDQNRGAAWNQSHVVNLARGEYFKWGHHDDICAPEFLCRCVEVLDRFPEVVLVYPKTLVIDAEGAALHTYEDHFHLLQPRPEDRFHAYHDLVRNGHDCNPLHGLIRTATLKKTALIASYPSSDLVLLGELVLHGQFYEVPEQLFFKRDHPQNSVRAFKTYRERVVYLSPEKRGKLQLTHWLWFFAYLKGIERAELDQRSRVACYLEMLRWCRWKGHRLGKDLLKAAAWPLLSLYLNRPDKTLISSGQAP</sequence>
<evidence type="ECO:0000259" key="1">
    <source>
        <dbReference type="Pfam" id="PF00535"/>
    </source>
</evidence>
<dbReference type="InterPro" id="IPR029044">
    <property type="entry name" value="Nucleotide-diphossugar_trans"/>
</dbReference>
<name>B8HQ79_CYAP4</name>
<gene>
    <name evidence="2" type="ordered locus">Cyan7425_5183</name>
</gene>
<dbReference type="Gene3D" id="3.90.550.10">
    <property type="entry name" value="Spore Coat Polysaccharide Biosynthesis Protein SpsA, Chain A"/>
    <property type="match status" value="1"/>
</dbReference>